<comment type="similarity">
    <text evidence="1">Belongs to the SNAPIN family.</text>
</comment>
<name>A0A0B6Z7D1_9EUPU</name>
<reference evidence="5" key="1">
    <citation type="submission" date="2014-12" db="EMBL/GenBank/DDBJ databases">
        <title>Insight into the proteome of Arion vulgaris.</title>
        <authorList>
            <person name="Aradska J."/>
            <person name="Bulat T."/>
            <person name="Smidak R."/>
            <person name="Sarate P."/>
            <person name="Gangsoo J."/>
            <person name="Sialana F."/>
            <person name="Bilban M."/>
            <person name="Lubec G."/>
        </authorList>
    </citation>
    <scope>NUCLEOTIDE SEQUENCE</scope>
    <source>
        <tissue evidence="5">Skin</tissue>
    </source>
</reference>
<dbReference type="GO" id="GO:0099078">
    <property type="term" value="C:BORC complex"/>
    <property type="evidence" value="ECO:0007669"/>
    <property type="project" value="TreeGrafter"/>
</dbReference>
<feature type="region of interest" description="Disordered" evidence="4">
    <location>
        <begin position="105"/>
        <end position="125"/>
    </location>
</feature>
<dbReference type="GO" id="GO:0000149">
    <property type="term" value="F:SNARE binding"/>
    <property type="evidence" value="ECO:0007669"/>
    <property type="project" value="TreeGrafter"/>
</dbReference>
<dbReference type="Pfam" id="PF14712">
    <property type="entry name" value="Snapin_Pallidin"/>
    <property type="match status" value="1"/>
</dbReference>
<dbReference type="GO" id="GO:0008021">
    <property type="term" value="C:synaptic vesicle"/>
    <property type="evidence" value="ECO:0007669"/>
    <property type="project" value="TreeGrafter"/>
</dbReference>
<dbReference type="GO" id="GO:0008333">
    <property type="term" value="P:endosome to lysosome transport"/>
    <property type="evidence" value="ECO:0007669"/>
    <property type="project" value="TreeGrafter"/>
</dbReference>
<protein>
    <recommendedName>
        <fullName evidence="3">Biogenesis of lysosome-related organelles complex 1 subunit 7</fullName>
    </recommendedName>
</protein>
<dbReference type="GO" id="GO:2000300">
    <property type="term" value="P:regulation of synaptic vesicle exocytosis"/>
    <property type="evidence" value="ECO:0007669"/>
    <property type="project" value="TreeGrafter"/>
</dbReference>
<evidence type="ECO:0000256" key="2">
    <source>
        <dbReference type="ARBA" id="ARBA00023054"/>
    </source>
</evidence>
<dbReference type="GO" id="GO:0032418">
    <property type="term" value="P:lysosome localization"/>
    <property type="evidence" value="ECO:0007669"/>
    <property type="project" value="TreeGrafter"/>
</dbReference>
<evidence type="ECO:0000256" key="4">
    <source>
        <dbReference type="SAM" id="MobiDB-lite"/>
    </source>
</evidence>
<keyword evidence="2" id="KW-0175">Coiled coil</keyword>
<gene>
    <name evidence="5" type="primary">ORF49706</name>
</gene>
<dbReference type="GO" id="GO:0016079">
    <property type="term" value="P:synaptic vesicle exocytosis"/>
    <property type="evidence" value="ECO:0007669"/>
    <property type="project" value="TreeGrafter"/>
</dbReference>
<evidence type="ECO:0000313" key="5">
    <source>
        <dbReference type="EMBL" id="CEK63846.1"/>
    </source>
</evidence>
<dbReference type="PANTHER" id="PTHR31305:SF2">
    <property type="entry name" value="SNARE-ASSOCIATED PROTEIN SNAPIN"/>
    <property type="match status" value="1"/>
</dbReference>
<dbReference type="InterPro" id="IPR028119">
    <property type="entry name" value="Snapin/Pallidin/Snn1"/>
</dbReference>
<dbReference type="GO" id="GO:0031083">
    <property type="term" value="C:BLOC-1 complex"/>
    <property type="evidence" value="ECO:0007669"/>
    <property type="project" value="InterPro"/>
</dbReference>
<organism evidence="5">
    <name type="scientific">Arion vulgaris</name>
    <dbReference type="NCBI Taxonomy" id="1028688"/>
    <lineage>
        <taxon>Eukaryota</taxon>
        <taxon>Metazoa</taxon>
        <taxon>Spiralia</taxon>
        <taxon>Lophotrochozoa</taxon>
        <taxon>Mollusca</taxon>
        <taxon>Gastropoda</taxon>
        <taxon>Heterobranchia</taxon>
        <taxon>Euthyneura</taxon>
        <taxon>Panpulmonata</taxon>
        <taxon>Eupulmonata</taxon>
        <taxon>Stylommatophora</taxon>
        <taxon>Helicina</taxon>
        <taxon>Arionoidea</taxon>
        <taxon>Arionidae</taxon>
        <taxon>Arion</taxon>
    </lineage>
</organism>
<dbReference type="InterPro" id="IPR017246">
    <property type="entry name" value="Snapin"/>
</dbReference>
<evidence type="ECO:0000256" key="3">
    <source>
        <dbReference type="ARBA" id="ARBA00033330"/>
    </source>
</evidence>
<evidence type="ECO:0000256" key="1">
    <source>
        <dbReference type="ARBA" id="ARBA00006111"/>
    </source>
</evidence>
<proteinExistence type="inferred from homology"/>
<dbReference type="PANTHER" id="PTHR31305">
    <property type="entry name" value="SNARE-ASSOCIATED PROTEIN SNAPIN"/>
    <property type="match status" value="1"/>
</dbReference>
<accession>A0A0B6Z7D1</accession>
<dbReference type="AlphaFoldDB" id="A0A0B6Z7D1"/>
<dbReference type="GO" id="GO:0007040">
    <property type="term" value="P:lysosome organization"/>
    <property type="evidence" value="ECO:0007669"/>
    <property type="project" value="TreeGrafter"/>
</dbReference>
<sequence>MSLYGQKPLDTDNRDAITRGLVDILKPAVDEVDQSVQGVRQSQMELRQQIDTFCEDLKKIAESDGAPIDLEVYVKKLNNSRRRVMLVSSILQNVQDRLNKLHQNISKETAKRKSMLDPSSPTHQK</sequence>
<dbReference type="GO" id="GO:0006886">
    <property type="term" value="P:intracellular protein transport"/>
    <property type="evidence" value="ECO:0007669"/>
    <property type="project" value="InterPro"/>
</dbReference>
<dbReference type="EMBL" id="HACG01016981">
    <property type="protein sequence ID" value="CEK63846.1"/>
    <property type="molecule type" value="Transcribed_RNA"/>
</dbReference>